<evidence type="ECO:0000256" key="2">
    <source>
        <dbReference type="ARBA" id="ARBA00012552"/>
    </source>
</evidence>
<feature type="domain" description="Helicase ATP-binding" evidence="9">
    <location>
        <begin position="253"/>
        <end position="518"/>
    </location>
</feature>
<dbReference type="Pfam" id="PF07777">
    <property type="entry name" value="MFMR"/>
    <property type="match status" value="1"/>
</dbReference>
<dbReference type="Pfam" id="PF00271">
    <property type="entry name" value="Helicase_C"/>
    <property type="match status" value="1"/>
</dbReference>
<dbReference type="GO" id="GO:0009536">
    <property type="term" value="C:plastid"/>
    <property type="evidence" value="ECO:0007669"/>
    <property type="project" value="UniProtKB-SubCell"/>
</dbReference>
<dbReference type="SMART" id="SM00487">
    <property type="entry name" value="DEXDc"/>
    <property type="match status" value="1"/>
</dbReference>
<dbReference type="InterPro" id="IPR014001">
    <property type="entry name" value="Helicase_ATP-bd"/>
</dbReference>
<comment type="subcellular location">
    <subcellularLocation>
        <location evidence="1">Plastid</location>
    </subcellularLocation>
</comment>
<dbReference type="GO" id="GO:0003723">
    <property type="term" value="F:RNA binding"/>
    <property type="evidence" value="ECO:0007669"/>
    <property type="project" value="UniProtKB-KW"/>
</dbReference>
<keyword evidence="3" id="KW-0547">Nucleotide-binding</keyword>
<keyword evidence="5" id="KW-0347">Helicase</keyword>
<dbReference type="EMBL" id="NQVE01000195">
    <property type="protein sequence ID" value="RAL39944.1"/>
    <property type="molecule type" value="Genomic_DNA"/>
</dbReference>
<dbReference type="PROSITE" id="PS51194">
    <property type="entry name" value="HELICASE_CTER"/>
    <property type="match status" value="1"/>
</dbReference>
<organism evidence="12 13">
    <name type="scientific">Cuscuta australis</name>
    <dbReference type="NCBI Taxonomy" id="267555"/>
    <lineage>
        <taxon>Eukaryota</taxon>
        <taxon>Viridiplantae</taxon>
        <taxon>Streptophyta</taxon>
        <taxon>Embryophyta</taxon>
        <taxon>Tracheophyta</taxon>
        <taxon>Spermatophyta</taxon>
        <taxon>Magnoliopsida</taxon>
        <taxon>eudicotyledons</taxon>
        <taxon>Gunneridae</taxon>
        <taxon>Pentapetalae</taxon>
        <taxon>asterids</taxon>
        <taxon>lamiids</taxon>
        <taxon>Solanales</taxon>
        <taxon>Convolvulaceae</taxon>
        <taxon>Cuscuteae</taxon>
        <taxon>Cuscuta</taxon>
        <taxon>Cuscuta subgen. Grammica</taxon>
        <taxon>Cuscuta sect. Cleistogrammica</taxon>
    </lineage>
</organism>
<dbReference type="InterPro" id="IPR014014">
    <property type="entry name" value="RNA_helicase_DEAD_Q_motif"/>
</dbReference>
<dbReference type="GO" id="GO:0003724">
    <property type="term" value="F:RNA helicase activity"/>
    <property type="evidence" value="ECO:0007669"/>
    <property type="project" value="UniProtKB-EC"/>
</dbReference>
<dbReference type="AlphaFoldDB" id="A0A328D3H6"/>
<dbReference type="SUPFAM" id="SSF52540">
    <property type="entry name" value="P-loop containing nucleoside triphosphate hydrolases"/>
    <property type="match status" value="1"/>
</dbReference>
<dbReference type="CDD" id="cd00268">
    <property type="entry name" value="DEADc"/>
    <property type="match status" value="1"/>
</dbReference>
<dbReference type="InterPro" id="IPR001650">
    <property type="entry name" value="Helicase_C-like"/>
</dbReference>
<feature type="short sequence motif" description="Q motif" evidence="8">
    <location>
        <begin position="222"/>
        <end position="250"/>
    </location>
</feature>
<evidence type="ECO:0000256" key="1">
    <source>
        <dbReference type="ARBA" id="ARBA00004474"/>
    </source>
</evidence>
<evidence type="ECO:0000256" key="4">
    <source>
        <dbReference type="ARBA" id="ARBA00022801"/>
    </source>
</evidence>
<dbReference type="InterPro" id="IPR011545">
    <property type="entry name" value="DEAD/DEAH_box_helicase_dom"/>
</dbReference>
<evidence type="ECO:0000259" key="10">
    <source>
        <dbReference type="PROSITE" id="PS51194"/>
    </source>
</evidence>
<name>A0A328D3H6_9ASTE</name>
<feature type="domain" description="DEAD-box RNA helicase Q" evidence="11">
    <location>
        <begin position="222"/>
        <end position="250"/>
    </location>
</feature>
<evidence type="ECO:0000313" key="12">
    <source>
        <dbReference type="EMBL" id="RAL39944.1"/>
    </source>
</evidence>
<evidence type="ECO:0000256" key="6">
    <source>
        <dbReference type="ARBA" id="ARBA00022840"/>
    </source>
</evidence>
<protein>
    <recommendedName>
        <fullName evidence="2">RNA helicase</fullName>
        <ecNumber evidence="2">3.6.4.13</ecNumber>
    </recommendedName>
</protein>
<sequence length="709" mass="77948">MLADSHLRQPERFVAALAAFIYVFSRRTEPEKEPGADGVSAIDVLVQLEELQRPIYESVGSHIRTDFNHIGSSMPVDRGGNPQWIPGLHPDNNTQKAQLPGLLPLFPAFCISFNSQETPVASLYPDWTSSLLAYYSAAATPLFFSSTVASLTPHTYMWGGQHSFSKMLRLCCYLSPSASKLLPLPTCRFAKVKFFRVRAFGTAAPIAAEKNGGDTFFAEEDVSWKSLGVSDRLSQSLSSIGFQRPSLVQAACIPNILSGADVVVAAETGSGKTHGYLVPLIDKLSKSGGISGGGLLEREATKSRQLSLVLCPNVMLCEQVVRMANCLCNNSGEPFLKVAAVCGRQTWPVKEPDVMVSTPAAILNYIHTVDSENGHRSDFIRSLTHVVFDEADMLLCGSFQNQVIRVINMLRFDEKQLSHLSNHEVEMLTRLSPDSPFGCDQEDVNGDSLEDCSDKVDDVEDDSSATESEVDCKVAKRTDWRRVRKTYERSKQYIFVAATLPVNGKKTAGGVLTRMFPDACWVSGSYLHCHNPRLKQKWIEVTTDTQADALIDSVKNGTQSSGTLRTMVFANTVEAVEAVAKILTRVGIKCFCYHRNCSLEERAERLAGFQQRGGVFVCTDAAARGLDVPNVSDVIQAEFATSAVDFLHRVGRTARAGQPGLVTSLYTESNRDLVAAVRRSENTGEPVEKAFSRKRSFRNKLKKRGNMND</sequence>
<dbReference type="CDD" id="cd18787">
    <property type="entry name" value="SF2_C_DEAD"/>
    <property type="match status" value="1"/>
</dbReference>
<evidence type="ECO:0000256" key="3">
    <source>
        <dbReference type="ARBA" id="ARBA00022741"/>
    </source>
</evidence>
<feature type="domain" description="Helicase C-terminal" evidence="10">
    <location>
        <begin position="546"/>
        <end position="705"/>
    </location>
</feature>
<accession>A0A328D3H6</accession>
<evidence type="ECO:0000259" key="9">
    <source>
        <dbReference type="PROSITE" id="PS51192"/>
    </source>
</evidence>
<evidence type="ECO:0000256" key="8">
    <source>
        <dbReference type="PROSITE-ProRule" id="PRU00552"/>
    </source>
</evidence>
<dbReference type="Proteomes" id="UP000249390">
    <property type="component" value="Unassembled WGS sequence"/>
</dbReference>
<dbReference type="EC" id="3.6.4.13" evidence="2"/>
<evidence type="ECO:0000256" key="7">
    <source>
        <dbReference type="ARBA" id="ARBA00022884"/>
    </source>
</evidence>
<dbReference type="InterPro" id="IPR044742">
    <property type="entry name" value="DEAD/DEAH_RhlB"/>
</dbReference>
<evidence type="ECO:0000313" key="13">
    <source>
        <dbReference type="Proteomes" id="UP000249390"/>
    </source>
</evidence>
<dbReference type="Gene3D" id="3.40.50.300">
    <property type="entry name" value="P-loop containing nucleotide triphosphate hydrolases"/>
    <property type="match status" value="2"/>
</dbReference>
<dbReference type="InterPro" id="IPR027417">
    <property type="entry name" value="P-loop_NTPase"/>
</dbReference>
<dbReference type="PROSITE" id="PS51192">
    <property type="entry name" value="HELICASE_ATP_BIND_1"/>
    <property type="match status" value="1"/>
</dbReference>
<dbReference type="PROSITE" id="PS51195">
    <property type="entry name" value="Q_MOTIF"/>
    <property type="match status" value="1"/>
</dbReference>
<dbReference type="InterPro" id="IPR012900">
    <property type="entry name" value="MFMR"/>
</dbReference>
<dbReference type="GO" id="GO:0005524">
    <property type="term" value="F:ATP binding"/>
    <property type="evidence" value="ECO:0007669"/>
    <property type="project" value="UniProtKB-KW"/>
</dbReference>
<keyword evidence="6" id="KW-0067">ATP-binding</keyword>
<dbReference type="Pfam" id="PF00270">
    <property type="entry name" value="DEAD"/>
    <property type="match status" value="1"/>
</dbReference>
<comment type="caution">
    <text evidence="12">The sequence shown here is derived from an EMBL/GenBank/DDBJ whole genome shotgun (WGS) entry which is preliminary data.</text>
</comment>
<keyword evidence="13" id="KW-1185">Reference proteome</keyword>
<evidence type="ECO:0000259" key="11">
    <source>
        <dbReference type="PROSITE" id="PS51195"/>
    </source>
</evidence>
<evidence type="ECO:0000256" key="5">
    <source>
        <dbReference type="ARBA" id="ARBA00022806"/>
    </source>
</evidence>
<dbReference type="GO" id="GO:0016787">
    <property type="term" value="F:hydrolase activity"/>
    <property type="evidence" value="ECO:0007669"/>
    <property type="project" value="UniProtKB-KW"/>
</dbReference>
<reference evidence="12 13" key="1">
    <citation type="submission" date="2018-06" db="EMBL/GenBank/DDBJ databases">
        <title>The Genome of Cuscuta australis (Dodder) Provides Insight into the Evolution of Plant Parasitism.</title>
        <authorList>
            <person name="Liu H."/>
        </authorList>
    </citation>
    <scope>NUCLEOTIDE SEQUENCE [LARGE SCALE GENOMIC DNA]</scope>
    <source>
        <strain evidence="13">cv. Yunnan</strain>
        <tissue evidence="12">Vines</tissue>
    </source>
</reference>
<keyword evidence="4" id="KW-0378">Hydrolase</keyword>
<dbReference type="SMART" id="SM00490">
    <property type="entry name" value="HELICc"/>
    <property type="match status" value="1"/>
</dbReference>
<keyword evidence="7" id="KW-0694">RNA-binding</keyword>
<proteinExistence type="predicted"/>
<dbReference type="PANTHER" id="PTHR47958">
    <property type="entry name" value="ATP-DEPENDENT RNA HELICASE DBP3"/>
    <property type="match status" value="1"/>
</dbReference>
<gene>
    <name evidence="12" type="ORF">DM860_008084</name>
</gene>